<proteinExistence type="predicted"/>
<feature type="region of interest" description="Disordered" evidence="1">
    <location>
        <begin position="926"/>
        <end position="953"/>
    </location>
</feature>
<sequence>MPNYWVWISHGEDYAMFNDNSFVPEETVRDDCQTEEESPYVDMISDVQNMEEEPNLEAKQFYDILEAAKLPIYDGCTKGLSQLSLAARLMNLKTDYNLPQNCMDSISQMVKEYLPEGNISLDSYYDTKKLLRSLGLPYHKIDVCQENCMLFWKDAENEERCRFCKKDRFRPTKKLGRKRVAYRQMFYLSVSDRLKRLYQSRSTAVHMRWHAEHLTKDKEMSHPSDGEAWKHFNEVFPDFAKETRNIYLGLCTDGFNPFGMSGHNYSLWPVIMTPYNLPPEMCMKQEYMFLTVLVPGPNHPKRSLDIFLQPLIDELKDLWSNGVQAFDISTKQNFSLKAVLMWTISDFPAYGMLSGWTTHGRLACPYCMDETNAFQLKNGRKTSWFDCHRCFLPLDHSYRRNKKSFTRGRAETGSPPQLLTGAELWQGHVKGLPKTADCGGNHGRIQGYGDTHNWHKQSIFWELPYWKYHKLRHNLDVMHIEKNFWDNIINTLLNVQGKTKDDIKSRLDLKEYCNRKELHLTSDGKAPVPIFRLQADEKKTFLQWLKEDVKFSDGYASSISGCVDLAGGKLTGMKSHDCHVFMQRLLPVTFAELLDKSVHDALSGISSFFRDIGARILHKDQVRKLHQNIAMVLCNLEKIFPPSFFNVMEHLPVHLPYEAQLGGPVQFRWMYPFERYMYHLKKKGFLYRLFDEIMTADHPGISDDDLITLKEKEFANWLQKHVEDNCIAKSYPEWLQSLAHGPMIKVTSWPIYFSRGYIFHTYDHGKEKKTANYGVCVKGTSSCGSNDEPDFYGILREILELHYPGPVDLKVVVFFCDWYDSTSGRGIRINKSGIIDVNVTKRYGKYDPFILASQADQVCYVPYPRVTRKRDHQWEAAIVIQPRGRVLVKGNLDFTAMQSENDSLAMNVDSVQVETLTNLHGQAEYLDDVSDNGESGSDEGGNSDIEVSEEESD</sequence>
<dbReference type="InterPro" id="IPR025312">
    <property type="entry name" value="DUF4216"/>
</dbReference>
<dbReference type="OrthoDB" id="1666096at2759"/>
<protein>
    <submittedName>
        <fullName evidence="5">Uncharacterized protein LOC108808219</fullName>
    </submittedName>
    <submittedName>
        <fullName evidence="6">Uncharacterized protein LOC130511223</fullName>
    </submittedName>
</protein>
<evidence type="ECO:0000256" key="1">
    <source>
        <dbReference type="SAM" id="MobiDB-lite"/>
    </source>
</evidence>
<dbReference type="RefSeq" id="XP_056864094.1">
    <property type="nucleotide sequence ID" value="XM_057008114.1"/>
</dbReference>
<dbReference type="Pfam" id="PF02992">
    <property type="entry name" value="Transposase_21"/>
    <property type="match status" value="1"/>
</dbReference>
<dbReference type="InterPro" id="IPR004242">
    <property type="entry name" value="Transposase_21"/>
</dbReference>
<dbReference type="RefSeq" id="XP_018435900.2">
    <property type="nucleotide sequence ID" value="XM_018580398.2"/>
</dbReference>
<evidence type="ECO:0000259" key="3">
    <source>
        <dbReference type="Pfam" id="PF13960"/>
    </source>
</evidence>
<feature type="domain" description="DUF4216" evidence="2">
    <location>
        <begin position="800"/>
        <end position="874"/>
    </location>
</feature>
<gene>
    <name evidence="5" type="primary">LOC108808219</name>
    <name evidence="6" type="synonym">LOC130511223</name>
</gene>
<feature type="compositionally biased region" description="Low complexity" evidence="1">
    <location>
        <begin position="932"/>
        <end position="944"/>
    </location>
</feature>
<dbReference type="Proteomes" id="UP000504610">
    <property type="component" value="Chromosome 4"/>
</dbReference>
<dbReference type="GeneID" id="108808219"/>
<dbReference type="KEGG" id="rsz:130511223"/>
<dbReference type="AlphaFoldDB" id="A0A6J0JJS5"/>
<reference evidence="4" key="1">
    <citation type="journal article" date="2019" name="Database">
        <title>The radish genome database (RadishGD): an integrated information resource for radish genomics.</title>
        <authorList>
            <person name="Yu H.J."/>
            <person name="Baek S."/>
            <person name="Lee Y.J."/>
            <person name="Cho A."/>
            <person name="Mun J.H."/>
        </authorList>
    </citation>
    <scope>NUCLEOTIDE SEQUENCE [LARGE SCALE GENOMIC DNA]</scope>
    <source>
        <strain evidence="4">cv. WK10039</strain>
    </source>
</reference>
<reference evidence="5 6" key="2">
    <citation type="submission" date="2025-04" db="UniProtKB">
        <authorList>
            <consortium name="RefSeq"/>
        </authorList>
    </citation>
    <scope>IDENTIFICATION</scope>
    <source>
        <tissue evidence="5 6">Leaf</tissue>
    </source>
</reference>
<accession>A0A6J0JJS5</accession>
<evidence type="ECO:0000259" key="2">
    <source>
        <dbReference type="Pfam" id="PF13952"/>
    </source>
</evidence>
<feature type="domain" description="DUF4218" evidence="3">
    <location>
        <begin position="613"/>
        <end position="683"/>
    </location>
</feature>
<evidence type="ECO:0000313" key="5">
    <source>
        <dbReference type="RefSeq" id="XP_018435900.2"/>
    </source>
</evidence>
<dbReference type="Pfam" id="PF13952">
    <property type="entry name" value="DUF4216"/>
    <property type="match status" value="1"/>
</dbReference>
<dbReference type="InterPro" id="IPR025452">
    <property type="entry name" value="DUF4218"/>
</dbReference>
<keyword evidence="4" id="KW-1185">Reference proteome</keyword>
<evidence type="ECO:0000313" key="4">
    <source>
        <dbReference type="Proteomes" id="UP000504610"/>
    </source>
</evidence>
<dbReference type="KEGG" id="rsz:108808219"/>
<dbReference type="PANTHER" id="PTHR10775">
    <property type="entry name" value="OS08G0208400 PROTEIN"/>
    <property type="match status" value="1"/>
</dbReference>
<dbReference type="PANTHER" id="PTHR10775:SF185">
    <property type="entry name" value="OS08G0208400 PROTEIN"/>
    <property type="match status" value="1"/>
</dbReference>
<dbReference type="Pfam" id="PF13960">
    <property type="entry name" value="DUF4218"/>
    <property type="match status" value="1"/>
</dbReference>
<evidence type="ECO:0000313" key="6">
    <source>
        <dbReference type="RefSeq" id="XP_056864094.1"/>
    </source>
</evidence>
<name>A0A6J0JJS5_RAPSA</name>
<organism evidence="4 5">
    <name type="scientific">Raphanus sativus</name>
    <name type="common">Radish</name>
    <name type="synonym">Raphanus raphanistrum var. sativus</name>
    <dbReference type="NCBI Taxonomy" id="3726"/>
    <lineage>
        <taxon>Eukaryota</taxon>
        <taxon>Viridiplantae</taxon>
        <taxon>Streptophyta</taxon>
        <taxon>Embryophyta</taxon>
        <taxon>Tracheophyta</taxon>
        <taxon>Spermatophyta</taxon>
        <taxon>Magnoliopsida</taxon>
        <taxon>eudicotyledons</taxon>
        <taxon>Gunneridae</taxon>
        <taxon>Pentapetalae</taxon>
        <taxon>rosids</taxon>
        <taxon>malvids</taxon>
        <taxon>Brassicales</taxon>
        <taxon>Brassicaceae</taxon>
        <taxon>Brassiceae</taxon>
        <taxon>Raphanus</taxon>
    </lineage>
</organism>